<evidence type="ECO:0000313" key="8">
    <source>
        <dbReference type="EMBL" id="MEQ2380627.1"/>
    </source>
</evidence>
<evidence type="ECO:0000256" key="5">
    <source>
        <dbReference type="ARBA" id="ARBA00022989"/>
    </source>
</evidence>
<comment type="caution">
    <text evidence="8">The sequence shown here is derived from an EMBL/GenBank/DDBJ whole genome shotgun (WGS) entry which is preliminary data.</text>
</comment>
<evidence type="ECO:0000256" key="7">
    <source>
        <dbReference type="SAM" id="Phobius"/>
    </source>
</evidence>
<feature type="transmembrane region" description="Helical" evidence="7">
    <location>
        <begin position="13"/>
        <end position="37"/>
    </location>
</feature>
<proteinExistence type="predicted"/>
<feature type="transmembrane region" description="Helical" evidence="7">
    <location>
        <begin position="300"/>
        <end position="319"/>
    </location>
</feature>
<dbReference type="Proteomes" id="UP001442364">
    <property type="component" value="Unassembled WGS sequence"/>
</dbReference>
<dbReference type="RefSeq" id="WP_022503130.1">
    <property type="nucleotide sequence ID" value="NZ_DAWCMB010000300.1"/>
</dbReference>
<keyword evidence="5 7" id="KW-1133">Transmembrane helix</keyword>
<feature type="transmembrane region" description="Helical" evidence="7">
    <location>
        <begin position="111"/>
        <end position="128"/>
    </location>
</feature>
<comment type="subcellular location">
    <subcellularLocation>
        <location evidence="1">Cell membrane</location>
        <topology evidence="1">Multi-pass membrane protein</topology>
    </subcellularLocation>
</comment>
<dbReference type="InterPro" id="IPR000715">
    <property type="entry name" value="Glycosyl_transferase_4"/>
</dbReference>
<reference evidence="8 9" key="1">
    <citation type="submission" date="2024-03" db="EMBL/GenBank/DDBJ databases">
        <title>Human intestinal bacterial collection.</title>
        <authorList>
            <person name="Pauvert C."/>
            <person name="Hitch T.C.A."/>
            <person name="Clavel T."/>
        </authorList>
    </citation>
    <scope>NUCLEOTIDE SEQUENCE [LARGE SCALE GENOMIC DNA]</scope>
    <source>
        <strain evidence="8 9">CLA-AA-H255</strain>
    </source>
</reference>
<dbReference type="PANTHER" id="PTHR22926:SF3">
    <property type="entry name" value="UNDECAPRENYL-PHOSPHATE ALPHA-N-ACETYLGLUCOSAMINYL 1-PHOSPHATE TRANSFERASE"/>
    <property type="match status" value="1"/>
</dbReference>
<evidence type="ECO:0000256" key="2">
    <source>
        <dbReference type="ARBA" id="ARBA00022475"/>
    </source>
</evidence>
<feature type="transmembrane region" description="Helical" evidence="7">
    <location>
        <begin position="247"/>
        <end position="269"/>
    </location>
</feature>
<evidence type="ECO:0000256" key="3">
    <source>
        <dbReference type="ARBA" id="ARBA00022679"/>
    </source>
</evidence>
<dbReference type="InterPro" id="IPR018480">
    <property type="entry name" value="PNAcMuramoyl-5peptid_Trfase_CS"/>
</dbReference>
<evidence type="ECO:0000313" key="9">
    <source>
        <dbReference type="Proteomes" id="UP001442364"/>
    </source>
</evidence>
<feature type="transmembrane region" description="Helical" evidence="7">
    <location>
        <begin position="140"/>
        <end position="161"/>
    </location>
</feature>
<dbReference type="PROSITE" id="PS01348">
    <property type="entry name" value="MRAY_2"/>
    <property type="match status" value="1"/>
</dbReference>
<sequence>MIYYLISPNYINVVTFASIIFAFAITCLAIYMGKNILPRDGGRAYAINGSKSVGKPRGAGIIFILVFTITCMIFVNLSSEIIIYLILVLAAMLSGYLDDASSSPWGELKKGIIDFVIAVMAAVTYLHYNPNTFDISLFKLTVTLNPIIYGVLIVILIWVSINVTNCSDGVDGLCGTLSAITLSSAYVLFMIFDIESSFRHTILIMVVCILGYLWFNASPSKLLMGDAGSRAIGIFIAFAFLKLHSPLLYIPLAIVLIIDGGLGLIKVSFMRFLHIKIMQNIRTPIHDHMRKNKSWSDAQVVFRFAIIQLVIAAAIIYAVI</sequence>
<accession>A0ABV1BY08</accession>
<evidence type="ECO:0000256" key="6">
    <source>
        <dbReference type="ARBA" id="ARBA00023136"/>
    </source>
</evidence>
<protein>
    <submittedName>
        <fullName evidence="8">Phospho-N-acetylmuramoyl-pentapeptide-transferase</fullName>
    </submittedName>
</protein>
<dbReference type="PANTHER" id="PTHR22926">
    <property type="entry name" value="PHOSPHO-N-ACETYLMURAMOYL-PENTAPEPTIDE-TRANSFERASE"/>
    <property type="match status" value="1"/>
</dbReference>
<evidence type="ECO:0000256" key="1">
    <source>
        <dbReference type="ARBA" id="ARBA00004651"/>
    </source>
</evidence>
<gene>
    <name evidence="8" type="ORF">WMO14_12245</name>
</gene>
<keyword evidence="9" id="KW-1185">Reference proteome</keyword>
<organism evidence="8 9">
    <name type="scientific">[Lactobacillus] rogosae</name>
    <dbReference type="NCBI Taxonomy" id="706562"/>
    <lineage>
        <taxon>Bacteria</taxon>
        <taxon>Bacillati</taxon>
        <taxon>Bacillota</taxon>
        <taxon>Clostridia</taxon>
        <taxon>Lachnospirales</taxon>
        <taxon>Lachnospiraceae</taxon>
        <taxon>Lachnospira</taxon>
    </lineage>
</organism>
<dbReference type="Pfam" id="PF00953">
    <property type="entry name" value="Glycos_transf_4"/>
    <property type="match status" value="1"/>
</dbReference>
<feature type="transmembrane region" description="Helical" evidence="7">
    <location>
        <begin position="198"/>
        <end position="215"/>
    </location>
</feature>
<keyword evidence="3" id="KW-0808">Transferase</keyword>
<name>A0ABV1BY08_9FIRM</name>
<evidence type="ECO:0000256" key="4">
    <source>
        <dbReference type="ARBA" id="ARBA00022692"/>
    </source>
</evidence>
<keyword evidence="2" id="KW-1003">Cell membrane</keyword>
<feature type="transmembrane region" description="Helical" evidence="7">
    <location>
        <begin position="58"/>
        <end position="75"/>
    </location>
</feature>
<dbReference type="EMBL" id="JBBMER010000011">
    <property type="protein sequence ID" value="MEQ2380627.1"/>
    <property type="molecule type" value="Genomic_DNA"/>
</dbReference>
<feature type="transmembrane region" description="Helical" evidence="7">
    <location>
        <begin position="173"/>
        <end position="192"/>
    </location>
</feature>
<keyword evidence="6 7" id="KW-0472">Membrane</keyword>
<keyword evidence="4 7" id="KW-0812">Transmembrane</keyword>